<sequence>MASFFARNLCFKLSAPVAWSIDRIKSSIVIASTISEEPSVVHSCLNCTARDTPCPGYGDVFDKAHRDETAKVRKLHCPRRQASGSILSATKSPDHNAISGCCRTPRRPLESPENDALGFFFVRYGQSIDFDATCGIFSILPEMFAKSPMSSPLNHATRALALQVTCLHRSHIRTSMEAELYFKAVSQVKEALTDATKCKSEDLLLATLVLDAYYTIDTTFRRREHDVPQSSPHLQGSIALLQHRGKLNYRNDLAWRLLAATRNRFLRQGRHMTDGLFGIETIHNIWRYDDRRKPRGLAVEADTLAFRLSWLRNFHWALSTSSPSLDRAEQLSPGTKLDNIETLKDLVSQASCIANDCALLQSSLPIKWQPAPVPASSLAPSIQATSVYKHVIPTVYLRLSIANAINRQRLTELECISLIGNCLAQITEREEPRCTPHQNRLMPSRLLARAQVLIDDICASVPFLTGDVTADTWGNDNVLVPSMVLSSPEERGAEMALPENPTRHMQQVVASGLYMMNGTLKALLNIVGSDTIMGITGSVLRAGQVDWIVGQIDRLGAIFP</sequence>
<dbReference type="Proteomes" id="UP000813385">
    <property type="component" value="Unassembled WGS sequence"/>
</dbReference>
<dbReference type="PANTHER" id="PTHR38791">
    <property type="entry name" value="ZN(II)2CYS6 TRANSCRIPTION FACTOR (EUROFUNG)-RELATED-RELATED"/>
    <property type="match status" value="1"/>
</dbReference>
<dbReference type="InterPro" id="IPR053175">
    <property type="entry name" value="DHMBA_Reg_Transcription_Factor"/>
</dbReference>
<gene>
    <name evidence="1" type="ORF">B0T11DRAFT_318104</name>
</gene>
<accession>A0A8K0X379</accession>
<comment type="caution">
    <text evidence="1">The sequence shown here is derived from an EMBL/GenBank/DDBJ whole genome shotgun (WGS) entry which is preliminary data.</text>
</comment>
<proteinExistence type="predicted"/>
<organism evidence="1 2">
    <name type="scientific">Plectosphaerella cucumerina</name>
    <dbReference type="NCBI Taxonomy" id="40658"/>
    <lineage>
        <taxon>Eukaryota</taxon>
        <taxon>Fungi</taxon>
        <taxon>Dikarya</taxon>
        <taxon>Ascomycota</taxon>
        <taxon>Pezizomycotina</taxon>
        <taxon>Sordariomycetes</taxon>
        <taxon>Hypocreomycetidae</taxon>
        <taxon>Glomerellales</taxon>
        <taxon>Plectosphaerellaceae</taxon>
        <taxon>Plectosphaerella</taxon>
    </lineage>
</organism>
<evidence type="ECO:0000313" key="2">
    <source>
        <dbReference type="Proteomes" id="UP000813385"/>
    </source>
</evidence>
<dbReference type="PANTHER" id="PTHR38791:SF13">
    <property type="entry name" value="ZN(2)-C6 FUNGAL-TYPE DOMAIN-CONTAINING PROTEIN"/>
    <property type="match status" value="1"/>
</dbReference>
<dbReference type="EMBL" id="JAGPXD010000003">
    <property type="protein sequence ID" value="KAH7362397.1"/>
    <property type="molecule type" value="Genomic_DNA"/>
</dbReference>
<protein>
    <submittedName>
        <fullName evidence="1">Uncharacterized protein</fullName>
    </submittedName>
</protein>
<name>A0A8K0X379_9PEZI</name>
<keyword evidence="2" id="KW-1185">Reference proteome</keyword>
<evidence type="ECO:0000313" key="1">
    <source>
        <dbReference type="EMBL" id="KAH7362397.1"/>
    </source>
</evidence>
<dbReference type="OrthoDB" id="2991872at2759"/>
<reference evidence="1" key="1">
    <citation type="journal article" date="2021" name="Nat. Commun.">
        <title>Genetic determinants of endophytism in the Arabidopsis root mycobiome.</title>
        <authorList>
            <person name="Mesny F."/>
            <person name="Miyauchi S."/>
            <person name="Thiergart T."/>
            <person name="Pickel B."/>
            <person name="Atanasova L."/>
            <person name="Karlsson M."/>
            <person name="Huettel B."/>
            <person name="Barry K.W."/>
            <person name="Haridas S."/>
            <person name="Chen C."/>
            <person name="Bauer D."/>
            <person name="Andreopoulos W."/>
            <person name="Pangilinan J."/>
            <person name="LaButti K."/>
            <person name="Riley R."/>
            <person name="Lipzen A."/>
            <person name="Clum A."/>
            <person name="Drula E."/>
            <person name="Henrissat B."/>
            <person name="Kohler A."/>
            <person name="Grigoriev I.V."/>
            <person name="Martin F.M."/>
            <person name="Hacquard S."/>
        </authorList>
    </citation>
    <scope>NUCLEOTIDE SEQUENCE</scope>
    <source>
        <strain evidence="1">MPI-CAGE-AT-0016</strain>
    </source>
</reference>
<dbReference type="AlphaFoldDB" id="A0A8K0X379"/>